<dbReference type="Proteomes" id="UP000073492">
    <property type="component" value="Unassembled WGS sequence"/>
</dbReference>
<gene>
    <name evidence="1" type="ORF">AC579_5495</name>
</gene>
<name>A0A139IPZ2_9PEZI</name>
<proteinExistence type="predicted"/>
<evidence type="ECO:0000313" key="2">
    <source>
        <dbReference type="Proteomes" id="UP000073492"/>
    </source>
</evidence>
<protein>
    <submittedName>
        <fullName evidence="1">Uncharacterized protein</fullName>
    </submittedName>
</protein>
<keyword evidence="2" id="KW-1185">Reference proteome</keyword>
<evidence type="ECO:0000313" key="1">
    <source>
        <dbReference type="EMBL" id="KXT16789.1"/>
    </source>
</evidence>
<dbReference type="AlphaFoldDB" id="A0A139IPZ2"/>
<reference evidence="1 2" key="1">
    <citation type="submission" date="2015-07" db="EMBL/GenBank/DDBJ databases">
        <title>Comparative genomics of the Sigatoka disease complex on banana suggests a link between parallel evolutionary changes in Pseudocercospora fijiensis and Pseudocercospora eumusae and increased virulence on the banana host.</title>
        <authorList>
            <person name="Chang T.-C."/>
            <person name="Salvucci A."/>
            <person name="Crous P.W."/>
            <person name="Stergiopoulos I."/>
        </authorList>
    </citation>
    <scope>NUCLEOTIDE SEQUENCE [LARGE SCALE GENOMIC DNA]</scope>
    <source>
        <strain evidence="1 2">CBS 116634</strain>
    </source>
</reference>
<dbReference type="EMBL" id="LFZO01000030">
    <property type="protein sequence ID" value="KXT16789.1"/>
    <property type="molecule type" value="Genomic_DNA"/>
</dbReference>
<sequence length="240" mass="26213">MAANLDGVSSDDLMGATMQLQFAEPSPNLRAFVSTTGTSGAFVGHLGGADFQAGYFHSTTWRAHPKADGRDRQKLQYTQVTSILCIKEDGATTAQSQWAMSAQNIYAHHNYAHILVAESTEISAQCRNCIRTLPRVDRYALDPSLQPARDYDGTAPIVFTSRASTGYVGCDDPAEQLLAVQLKGLRVLAAGWWTPEFLILSNLEVLRSSSFEQVYNGSHTVAIKPVSLTKTRTLSLILRC</sequence>
<comment type="caution">
    <text evidence="1">The sequence shown here is derived from an EMBL/GenBank/DDBJ whole genome shotgun (WGS) entry which is preliminary data.</text>
</comment>
<organism evidence="1 2">
    <name type="scientific">Pseudocercospora musae</name>
    <dbReference type="NCBI Taxonomy" id="113226"/>
    <lineage>
        <taxon>Eukaryota</taxon>
        <taxon>Fungi</taxon>
        <taxon>Dikarya</taxon>
        <taxon>Ascomycota</taxon>
        <taxon>Pezizomycotina</taxon>
        <taxon>Dothideomycetes</taxon>
        <taxon>Dothideomycetidae</taxon>
        <taxon>Mycosphaerellales</taxon>
        <taxon>Mycosphaerellaceae</taxon>
        <taxon>Pseudocercospora</taxon>
    </lineage>
</organism>
<accession>A0A139IPZ2</accession>